<organism evidence="2 3">
    <name type="scientific">Trichlorobacter thiogenes</name>
    <dbReference type="NCBI Taxonomy" id="115783"/>
    <lineage>
        <taxon>Bacteria</taxon>
        <taxon>Pseudomonadati</taxon>
        <taxon>Thermodesulfobacteriota</taxon>
        <taxon>Desulfuromonadia</taxon>
        <taxon>Geobacterales</taxon>
        <taxon>Geobacteraceae</taxon>
        <taxon>Trichlorobacter</taxon>
    </lineage>
</organism>
<feature type="transmembrane region" description="Helical" evidence="1">
    <location>
        <begin position="58"/>
        <end position="75"/>
    </location>
</feature>
<keyword evidence="1" id="KW-1133">Transmembrane helix</keyword>
<keyword evidence="1" id="KW-0472">Membrane</keyword>
<dbReference type="RefSeq" id="WP_078788723.1">
    <property type="nucleotide sequence ID" value="NZ_FUWR01000001.1"/>
</dbReference>
<feature type="transmembrane region" description="Helical" evidence="1">
    <location>
        <begin position="20"/>
        <end position="51"/>
    </location>
</feature>
<protein>
    <submittedName>
        <fullName evidence="2">Uncharacterized protein</fullName>
    </submittedName>
</protein>
<dbReference type="EMBL" id="FUWR01000001">
    <property type="protein sequence ID" value="SJZ39453.1"/>
    <property type="molecule type" value="Genomic_DNA"/>
</dbReference>
<reference evidence="3" key="1">
    <citation type="submission" date="2017-02" db="EMBL/GenBank/DDBJ databases">
        <authorList>
            <person name="Varghese N."/>
            <person name="Submissions S."/>
        </authorList>
    </citation>
    <scope>NUCLEOTIDE SEQUENCE [LARGE SCALE GENOMIC DNA]</scope>
    <source>
        <strain evidence="3">ATCC BAA-34</strain>
    </source>
</reference>
<gene>
    <name evidence="2" type="ORF">SAMN02745119_00436</name>
</gene>
<name>A0A1T4KAV1_9BACT</name>
<keyword evidence="1" id="KW-0812">Transmembrane</keyword>
<keyword evidence="3" id="KW-1185">Reference proteome</keyword>
<sequence length="94" mass="10106">MKVGNLRDAATSGGFWMAWLLLITAVLIPVPTASFCLAFLAVTCGVFPLAFGSRRQRIGAVAALVLSILLVFSLVDKAKNDPWFKKHRSTSSPA</sequence>
<dbReference type="STRING" id="115783.SAMN02745119_00436"/>
<accession>A0A1T4KAV1</accession>
<evidence type="ECO:0000313" key="2">
    <source>
        <dbReference type="EMBL" id="SJZ39453.1"/>
    </source>
</evidence>
<evidence type="ECO:0000256" key="1">
    <source>
        <dbReference type="SAM" id="Phobius"/>
    </source>
</evidence>
<dbReference type="AlphaFoldDB" id="A0A1T4KAV1"/>
<evidence type="ECO:0000313" key="3">
    <source>
        <dbReference type="Proteomes" id="UP000190102"/>
    </source>
</evidence>
<proteinExistence type="predicted"/>
<dbReference type="Proteomes" id="UP000190102">
    <property type="component" value="Unassembled WGS sequence"/>
</dbReference>